<dbReference type="EMBL" id="JBHSGF010000001">
    <property type="protein sequence ID" value="MFC4553866.1"/>
    <property type="molecule type" value="Genomic_DNA"/>
</dbReference>
<dbReference type="PANTHER" id="PTHR11717:SF31">
    <property type="entry name" value="LOW MOLECULAR WEIGHT PROTEIN-TYROSINE-PHOSPHATASE ETP-RELATED"/>
    <property type="match status" value="1"/>
</dbReference>
<dbReference type="RefSeq" id="WP_244925333.1">
    <property type="nucleotide sequence ID" value="NZ_CP033325.1"/>
</dbReference>
<organism evidence="5 6">
    <name type="scientific">Georgenia faecalis</name>
    <dbReference type="NCBI Taxonomy" id="2483799"/>
    <lineage>
        <taxon>Bacteria</taxon>
        <taxon>Bacillati</taxon>
        <taxon>Actinomycetota</taxon>
        <taxon>Actinomycetes</taxon>
        <taxon>Micrococcales</taxon>
        <taxon>Bogoriellaceae</taxon>
        <taxon>Georgenia</taxon>
    </lineage>
</organism>
<keyword evidence="3" id="KW-0904">Protein phosphatase</keyword>
<name>A0ABV9D5Z8_9MICO</name>
<dbReference type="Pfam" id="PF01451">
    <property type="entry name" value="LMWPc"/>
    <property type="match status" value="1"/>
</dbReference>
<evidence type="ECO:0000256" key="3">
    <source>
        <dbReference type="ARBA" id="ARBA00022912"/>
    </source>
</evidence>
<protein>
    <submittedName>
        <fullName evidence="5">Low molecular weight phosphatase family protein</fullName>
    </submittedName>
</protein>
<dbReference type="InterPro" id="IPR017867">
    <property type="entry name" value="Tyr_phospatase_low_mol_wt"/>
</dbReference>
<evidence type="ECO:0000313" key="6">
    <source>
        <dbReference type="Proteomes" id="UP001595955"/>
    </source>
</evidence>
<gene>
    <name evidence="5" type="ORF">ACFO3F_01275</name>
</gene>
<comment type="caution">
    <text evidence="5">The sequence shown here is derived from an EMBL/GenBank/DDBJ whole genome shotgun (WGS) entry which is preliminary data.</text>
</comment>
<dbReference type="InterPro" id="IPR023485">
    <property type="entry name" value="Ptyr_pPase"/>
</dbReference>
<dbReference type="Proteomes" id="UP001595955">
    <property type="component" value="Unassembled WGS sequence"/>
</dbReference>
<evidence type="ECO:0000256" key="2">
    <source>
        <dbReference type="ARBA" id="ARBA00022801"/>
    </source>
</evidence>
<dbReference type="SUPFAM" id="SSF52788">
    <property type="entry name" value="Phosphotyrosine protein phosphatases I"/>
    <property type="match status" value="1"/>
</dbReference>
<dbReference type="SMART" id="SM00226">
    <property type="entry name" value="LMWPc"/>
    <property type="match status" value="1"/>
</dbReference>
<dbReference type="Gene3D" id="3.40.50.2300">
    <property type="match status" value="1"/>
</dbReference>
<dbReference type="InterPro" id="IPR036196">
    <property type="entry name" value="Ptyr_pPase_sf"/>
</dbReference>
<evidence type="ECO:0000259" key="4">
    <source>
        <dbReference type="SMART" id="SM00226"/>
    </source>
</evidence>
<dbReference type="PRINTS" id="PR00719">
    <property type="entry name" value="LMWPTPASE"/>
</dbReference>
<sequence length="211" mass="22928">MRPHGRGHRTDAQEDLMTYRGGDAFAVLAVCTGNVCRSPAVERLLRRALGAKSGVQVASAGTGALVGEPIQPPMAALLEGLDVETEQFAARRLTPDLVRESDLVLTLTRAHRGDVVDLFPGAVRRTFTLRELARLTEHVPREELDAAAGPDATPAERLSALIPLAAARRAPVPEEHDDVVDPYRRDASVYQRSFDQMLPAVRTIARAALRL</sequence>
<dbReference type="PANTHER" id="PTHR11717">
    <property type="entry name" value="LOW MOLECULAR WEIGHT PROTEIN TYROSINE PHOSPHATASE"/>
    <property type="match status" value="1"/>
</dbReference>
<comment type="similarity">
    <text evidence="1">Belongs to the low molecular weight phosphotyrosine protein phosphatase family.</text>
</comment>
<accession>A0ABV9D5Z8</accession>
<evidence type="ECO:0000256" key="1">
    <source>
        <dbReference type="ARBA" id="ARBA00011063"/>
    </source>
</evidence>
<reference evidence="6" key="1">
    <citation type="journal article" date="2019" name="Int. J. Syst. Evol. Microbiol.">
        <title>The Global Catalogue of Microorganisms (GCM) 10K type strain sequencing project: providing services to taxonomists for standard genome sequencing and annotation.</title>
        <authorList>
            <consortium name="The Broad Institute Genomics Platform"/>
            <consortium name="The Broad Institute Genome Sequencing Center for Infectious Disease"/>
            <person name="Wu L."/>
            <person name="Ma J."/>
        </authorList>
    </citation>
    <scope>NUCLEOTIDE SEQUENCE [LARGE SCALE GENOMIC DNA]</scope>
    <source>
        <strain evidence="6">JCM 3369</strain>
    </source>
</reference>
<keyword evidence="6" id="KW-1185">Reference proteome</keyword>
<feature type="domain" description="Phosphotyrosine protein phosphatase I" evidence="4">
    <location>
        <begin position="25"/>
        <end position="207"/>
    </location>
</feature>
<keyword evidence="2" id="KW-0378">Hydrolase</keyword>
<proteinExistence type="inferred from homology"/>
<dbReference type="InterPro" id="IPR050438">
    <property type="entry name" value="LMW_PTPase"/>
</dbReference>
<evidence type="ECO:0000313" key="5">
    <source>
        <dbReference type="EMBL" id="MFC4553866.1"/>
    </source>
</evidence>